<proteinExistence type="predicted"/>
<keyword evidence="2" id="KW-1185">Reference proteome</keyword>
<reference evidence="1" key="1">
    <citation type="submission" date="2023-10" db="EMBL/GenBank/DDBJ databases">
        <title>Amphibacter perezi, gen. nov., sp. nov. a novel taxa of the family Comamonadaceae, class Betaproteobacteria isolated from the skin microbiota of Pelophylax perezi from different populations.</title>
        <authorList>
            <person name="Costa S."/>
            <person name="Proenca D.N."/>
            <person name="Lopes I."/>
            <person name="Morais P.V."/>
        </authorList>
    </citation>
    <scope>NUCLEOTIDE SEQUENCE</scope>
    <source>
        <strain evidence="1">SL12-8</strain>
    </source>
</reference>
<sequence length="150" mass="15994">MDFILQNWYWIVAAAVSGSMLLWPTLSGAARGVSASEAVLLINRQKAVVLDVRSEEDYLAGHIVGSRRLDPSADLEASGLLPKDKDRPVLLVCQTGTRSRPVVGRISKLGYTQVSTLSGGLKAWTEASMPLEQGAPAPAIKGNRPGKAAR</sequence>
<organism evidence="1 2">
    <name type="scientific">Amphibiibacter pelophylacis</name>
    <dbReference type="NCBI Taxonomy" id="1799477"/>
    <lineage>
        <taxon>Bacteria</taxon>
        <taxon>Pseudomonadati</taxon>
        <taxon>Pseudomonadota</taxon>
        <taxon>Betaproteobacteria</taxon>
        <taxon>Burkholderiales</taxon>
        <taxon>Sphaerotilaceae</taxon>
        <taxon>Amphibiibacter</taxon>
    </lineage>
</organism>
<accession>A0ACC6P0B2</accession>
<name>A0ACC6P0B2_9BURK</name>
<dbReference type="EMBL" id="JAWDIE010000005">
    <property type="protein sequence ID" value="MEJ7137669.1"/>
    <property type="molecule type" value="Genomic_DNA"/>
</dbReference>
<gene>
    <name evidence="1" type="ORF">RV045_04385</name>
</gene>
<comment type="caution">
    <text evidence="1">The sequence shown here is derived from an EMBL/GenBank/DDBJ whole genome shotgun (WGS) entry which is preliminary data.</text>
</comment>
<evidence type="ECO:0000313" key="1">
    <source>
        <dbReference type="EMBL" id="MEJ7137669.1"/>
    </source>
</evidence>
<evidence type="ECO:0000313" key="2">
    <source>
        <dbReference type="Proteomes" id="UP001364695"/>
    </source>
</evidence>
<protein>
    <submittedName>
        <fullName evidence="1">Rhodanese-like domain-containing protein</fullName>
    </submittedName>
</protein>
<dbReference type="Proteomes" id="UP001364695">
    <property type="component" value="Unassembled WGS sequence"/>
</dbReference>